<evidence type="ECO:0000313" key="5">
    <source>
        <dbReference type="EnsemblMetazoa" id="tetur01g01470.1"/>
    </source>
</evidence>
<evidence type="ECO:0000313" key="6">
    <source>
        <dbReference type="Proteomes" id="UP000015104"/>
    </source>
</evidence>
<dbReference type="InterPro" id="IPR051362">
    <property type="entry name" value="WD_repeat_creC_regulators"/>
</dbReference>
<dbReference type="Proteomes" id="UP000015104">
    <property type="component" value="Unassembled WGS sequence"/>
</dbReference>
<proteinExistence type="predicted"/>
<evidence type="ECO:0000256" key="2">
    <source>
        <dbReference type="ARBA" id="ARBA00022737"/>
    </source>
</evidence>
<evidence type="ECO:0000256" key="1">
    <source>
        <dbReference type="ARBA" id="ARBA00022574"/>
    </source>
</evidence>
<feature type="compositionally biased region" description="Polar residues" evidence="4">
    <location>
        <begin position="340"/>
        <end position="356"/>
    </location>
</feature>
<name>T1JQ04_TETUR</name>
<dbReference type="eggNOG" id="KOG2394">
    <property type="taxonomic scope" value="Eukaryota"/>
</dbReference>
<dbReference type="PROSITE" id="PS50294">
    <property type="entry name" value="WD_REPEATS_REGION"/>
    <property type="match status" value="1"/>
</dbReference>
<feature type="compositionally biased region" description="Polar residues" evidence="4">
    <location>
        <begin position="449"/>
        <end position="463"/>
    </location>
</feature>
<dbReference type="InterPro" id="IPR001680">
    <property type="entry name" value="WD40_rpt"/>
</dbReference>
<feature type="compositionally biased region" description="Polar residues" evidence="4">
    <location>
        <begin position="549"/>
        <end position="563"/>
    </location>
</feature>
<feature type="compositionally biased region" description="Basic residues" evidence="4">
    <location>
        <begin position="538"/>
        <end position="547"/>
    </location>
</feature>
<reference evidence="6" key="1">
    <citation type="submission" date="2011-08" db="EMBL/GenBank/DDBJ databases">
        <authorList>
            <person name="Rombauts S."/>
        </authorList>
    </citation>
    <scope>NUCLEOTIDE SEQUENCE</scope>
    <source>
        <strain evidence="6">London</strain>
    </source>
</reference>
<dbReference type="KEGG" id="tut:107366217"/>
<dbReference type="PROSITE" id="PS50082">
    <property type="entry name" value="WD_REPEATS_2"/>
    <property type="match status" value="1"/>
</dbReference>
<dbReference type="AlphaFoldDB" id="T1JQ04"/>
<keyword evidence="6" id="KW-1185">Reference proteome</keyword>
<feature type="region of interest" description="Disordered" evidence="4">
    <location>
        <begin position="449"/>
        <end position="469"/>
    </location>
</feature>
<feature type="compositionally biased region" description="Low complexity" evidence="4">
    <location>
        <begin position="518"/>
        <end position="535"/>
    </location>
</feature>
<dbReference type="OrthoDB" id="3367at2759"/>
<dbReference type="PANTHER" id="PTHR14107">
    <property type="entry name" value="WD REPEAT PROTEIN"/>
    <property type="match status" value="1"/>
</dbReference>
<organism evidence="5 6">
    <name type="scientific">Tetranychus urticae</name>
    <name type="common">Two-spotted spider mite</name>
    <dbReference type="NCBI Taxonomy" id="32264"/>
    <lineage>
        <taxon>Eukaryota</taxon>
        <taxon>Metazoa</taxon>
        <taxon>Ecdysozoa</taxon>
        <taxon>Arthropoda</taxon>
        <taxon>Chelicerata</taxon>
        <taxon>Arachnida</taxon>
        <taxon>Acari</taxon>
        <taxon>Acariformes</taxon>
        <taxon>Trombidiformes</taxon>
        <taxon>Prostigmata</taxon>
        <taxon>Eleutherengona</taxon>
        <taxon>Raphignathae</taxon>
        <taxon>Tetranychoidea</taxon>
        <taxon>Tetranychidae</taxon>
        <taxon>Tetranychus</taxon>
    </lineage>
</organism>
<evidence type="ECO:0000256" key="4">
    <source>
        <dbReference type="SAM" id="MobiDB-lite"/>
    </source>
</evidence>
<keyword evidence="1 3" id="KW-0853">WD repeat</keyword>
<dbReference type="HOGENOM" id="CLU_005019_2_1_1"/>
<dbReference type="STRING" id="32264.T1JQ04"/>
<dbReference type="SUPFAM" id="SSF50978">
    <property type="entry name" value="WD40 repeat-like"/>
    <property type="match status" value="1"/>
</dbReference>
<protein>
    <submittedName>
        <fullName evidence="5">Uncharacterized protein</fullName>
    </submittedName>
</protein>
<sequence length="659" mass="72902">MNCSASAGQDSVSGATLLNPSTTGKEETVKCQFVTREGTYKLFKGDNCRTTVVGYTPQTNTPVKCSFSGDLICFNAAKELYVCNYKGIKNATDLNNPIDKRSYKGLYPTCHDFNVFADNVHLLVGLSAGQIQLMDPIKKEFCKLYNEERVIDKTKVTCIKWVPGSMNLFLVSHSSGQLYVYKEDLPCGSTTPHYQLFKQGEGFAIYTCKTKSTRNPLYRWVIGEGSINEIAFSPCSKYLATVSQDGFLRVFNYDTMELVGRVRSYFGGLLCICWSPDSKFVVVGGEDDLVTVWSLQEKRVIARGQGHKSWVNVVAFDPYTTTVRDAVDSANEAFGEESETPATRSENISHSLNDSNHLQHHSSTSSSSTIPSLNRNHCGSPSIEFNNHSTHLTCNTVNKSPIINSSRNSPSSIITSYRFGSVGQDTQLCLWELTEDIIKQPVGRSRTSILLHSPTNGSQHPLNSSSSHVSSSAQQSAYCSNLTSTDKCHNTLLPSQTGNCLPNNCNYLDPDVYTDHTTNTISSSTSSTGNNSFTNKHGQTRKEHKKNFSLASRNSDKNSLNKASHSKLNDDPIKLLGTSICPRLDEVPLLEPLICKKIAHERLTALVFKEDFFVTACQEGYIFTWVRPNKWENMQIAPSPIPSIDEEAALVDDNESTVV</sequence>
<reference evidence="5" key="2">
    <citation type="submission" date="2015-06" db="UniProtKB">
        <authorList>
            <consortium name="EnsemblMetazoa"/>
        </authorList>
    </citation>
    <scope>IDENTIFICATION</scope>
</reference>
<accession>T1JQ04</accession>
<evidence type="ECO:0000256" key="3">
    <source>
        <dbReference type="PROSITE-ProRule" id="PRU00221"/>
    </source>
</evidence>
<feature type="repeat" description="WD" evidence="3">
    <location>
        <begin position="262"/>
        <end position="303"/>
    </location>
</feature>
<dbReference type="InterPro" id="IPR015943">
    <property type="entry name" value="WD40/YVTN_repeat-like_dom_sf"/>
</dbReference>
<dbReference type="EMBL" id="CAEY01000436">
    <property type="status" value="NOT_ANNOTATED_CDS"/>
    <property type="molecule type" value="Genomic_DNA"/>
</dbReference>
<dbReference type="PANTHER" id="PTHR14107:SF16">
    <property type="entry name" value="AT02583P"/>
    <property type="match status" value="1"/>
</dbReference>
<dbReference type="Pfam" id="PF00400">
    <property type="entry name" value="WD40"/>
    <property type="match status" value="2"/>
</dbReference>
<feature type="region of interest" description="Disordered" evidence="4">
    <location>
        <begin position="332"/>
        <end position="375"/>
    </location>
</feature>
<keyword evidence="2" id="KW-0677">Repeat</keyword>
<dbReference type="OMA" id="KVAFDPY"/>
<gene>
    <name evidence="5" type="primary">107366217</name>
</gene>
<dbReference type="Gene3D" id="2.130.10.10">
    <property type="entry name" value="YVTN repeat-like/Quinoprotein amine dehydrogenase"/>
    <property type="match status" value="2"/>
</dbReference>
<dbReference type="SMART" id="SM00320">
    <property type="entry name" value="WD40"/>
    <property type="match status" value="4"/>
</dbReference>
<dbReference type="EnsemblMetazoa" id="tetur01g01470.1">
    <property type="protein sequence ID" value="tetur01g01470.1"/>
    <property type="gene ID" value="tetur01g01470"/>
</dbReference>
<feature type="region of interest" description="Disordered" evidence="4">
    <location>
        <begin position="518"/>
        <end position="565"/>
    </location>
</feature>
<dbReference type="InterPro" id="IPR036322">
    <property type="entry name" value="WD40_repeat_dom_sf"/>
</dbReference>